<dbReference type="InterPro" id="IPR009057">
    <property type="entry name" value="Homeodomain-like_sf"/>
</dbReference>
<dbReference type="PROSITE" id="PS01124">
    <property type="entry name" value="HTH_ARAC_FAMILY_2"/>
    <property type="match status" value="1"/>
</dbReference>
<dbReference type="Proteomes" id="UP000326553">
    <property type="component" value="Chromosome"/>
</dbReference>
<dbReference type="PANTHER" id="PTHR43130:SF3">
    <property type="entry name" value="HTH-TYPE TRANSCRIPTIONAL REGULATOR RV1931C"/>
    <property type="match status" value="1"/>
</dbReference>
<feature type="domain" description="HTH araC/xylS-type" evidence="3">
    <location>
        <begin position="223"/>
        <end position="321"/>
    </location>
</feature>
<evidence type="ECO:0000259" key="3">
    <source>
        <dbReference type="PROSITE" id="PS01124"/>
    </source>
</evidence>
<evidence type="ECO:0000313" key="5">
    <source>
        <dbReference type="Proteomes" id="UP000326553"/>
    </source>
</evidence>
<dbReference type="Pfam" id="PF12833">
    <property type="entry name" value="HTH_18"/>
    <property type="match status" value="1"/>
</dbReference>
<dbReference type="RefSeq" id="WP_055534353.1">
    <property type="nucleotide sequence ID" value="NZ_CP023695.1"/>
</dbReference>
<dbReference type="PANTHER" id="PTHR43130">
    <property type="entry name" value="ARAC-FAMILY TRANSCRIPTIONAL REGULATOR"/>
    <property type="match status" value="1"/>
</dbReference>
<dbReference type="SUPFAM" id="SSF52317">
    <property type="entry name" value="Class I glutamine amidotransferase-like"/>
    <property type="match status" value="1"/>
</dbReference>
<keyword evidence="5" id="KW-1185">Reference proteome</keyword>
<proteinExistence type="predicted"/>
<dbReference type="GO" id="GO:0003700">
    <property type="term" value="F:DNA-binding transcription factor activity"/>
    <property type="evidence" value="ECO:0007669"/>
    <property type="project" value="InterPro"/>
</dbReference>
<dbReference type="SMART" id="SM00342">
    <property type="entry name" value="HTH_ARAC"/>
    <property type="match status" value="1"/>
</dbReference>
<keyword evidence="2" id="KW-0804">Transcription</keyword>
<dbReference type="InterPro" id="IPR029062">
    <property type="entry name" value="Class_I_gatase-like"/>
</dbReference>
<keyword evidence="1" id="KW-0805">Transcription regulation</keyword>
<dbReference type="InterPro" id="IPR052158">
    <property type="entry name" value="INH-QAR"/>
</dbReference>
<dbReference type="EMBL" id="CP023695">
    <property type="protein sequence ID" value="QEV20387.1"/>
    <property type="molecule type" value="Genomic_DNA"/>
</dbReference>
<evidence type="ECO:0000256" key="1">
    <source>
        <dbReference type="ARBA" id="ARBA00023015"/>
    </source>
</evidence>
<reference evidence="4 5" key="1">
    <citation type="submission" date="2017-09" db="EMBL/GenBank/DDBJ databases">
        <authorList>
            <person name="Lee N."/>
            <person name="Cho B.-K."/>
        </authorList>
    </citation>
    <scope>NUCLEOTIDE SEQUENCE [LARGE SCALE GENOMIC DNA]</scope>
    <source>
        <strain evidence="4 5">ATCC 12461</strain>
    </source>
</reference>
<dbReference type="AlphaFoldDB" id="A0A5J6HTQ9"/>
<dbReference type="InterPro" id="IPR002818">
    <property type="entry name" value="DJ-1/PfpI"/>
</dbReference>
<organism evidence="4 5">
    <name type="scientific">Streptomyces alboniger</name>
    <dbReference type="NCBI Taxonomy" id="132473"/>
    <lineage>
        <taxon>Bacteria</taxon>
        <taxon>Bacillati</taxon>
        <taxon>Actinomycetota</taxon>
        <taxon>Actinomycetes</taxon>
        <taxon>Kitasatosporales</taxon>
        <taxon>Streptomycetaceae</taxon>
        <taxon>Streptomyces</taxon>
        <taxon>Streptomyces aurantiacus group</taxon>
    </lineage>
</organism>
<dbReference type="Gene3D" id="3.40.50.880">
    <property type="match status" value="1"/>
</dbReference>
<sequence>MSSHGRRHRVAVLALDGAYAFEMGIPPRIFGAAEDAEGRPLYDVVVCTVDGRPVRTDAGFQVTVEHGPEALAEADTVVIPPTERLCGGTDEGLLPGPLAAALARVRPGTRWVSFCTASYVLAAAGLLDGRPATTHWKEADHFRRTFPRVAVDEDVLFVDDGDILTAAGVGAGVDLCLHLLRRDHGSAVAHRVARFCVVPPWREGGQAQYIERPVPEPTLATTAATRAWALERLQEPLPLGELAAHARMSLRTFTRRFQEEVGMPPGRWLTAQRIELARQLLESSDLPVDVVAHRAGFGTGNSLRQHMRAVLGVSPAAYRKTFTAATGGYSRPVTSAS</sequence>
<dbReference type="Gene3D" id="1.10.10.60">
    <property type="entry name" value="Homeodomain-like"/>
    <property type="match status" value="1"/>
</dbReference>
<protein>
    <submittedName>
        <fullName evidence="4">Helix-turn-helix domain-containing protein</fullName>
    </submittedName>
</protein>
<dbReference type="GO" id="GO:0043565">
    <property type="term" value="F:sequence-specific DNA binding"/>
    <property type="evidence" value="ECO:0007669"/>
    <property type="project" value="InterPro"/>
</dbReference>
<dbReference type="CDD" id="cd03137">
    <property type="entry name" value="GATase1_AraC_1"/>
    <property type="match status" value="1"/>
</dbReference>
<dbReference type="InterPro" id="IPR018060">
    <property type="entry name" value="HTH_AraC"/>
</dbReference>
<dbReference type="Pfam" id="PF01965">
    <property type="entry name" value="DJ-1_PfpI"/>
    <property type="match status" value="1"/>
</dbReference>
<dbReference type="SUPFAM" id="SSF46689">
    <property type="entry name" value="Homeodomain-like"/>
    <property type="match status" value="2"/>
</dbReference>
<accession>A0A5J6HTQ9</accession>
<evidence type="ECO:0000256" key="2">
    <source>
        <dbReference type="ARBA" id="ARBA00023163"/>
    </source>
</evidence>
<evidence type="ECO:0000313" key="4">
    <source>
        <dbReference type="EMBL" id="QEV20387.1"/>
    </source>
</evidence>
<gene>
    <name evidence="4" type="ORF">CP975_25190</name>
</gene>
<dbReference type="KEGG" id="salw:CP975_25190"/>
<name>A0A5J6HTQ9_STRAD</name>
<dbReference type="OrthoDB" id="3194870at2"/>